<proteinExistence type="predicted"/>
<feature type="region of interest" description="Disordered" evidence="1">
    <location>
        <begin position="1"/>
        <end position="26"/>
    </location>
</feature>
<dbReference type="EMBL" id="JBGQPK010000014">
    <property type="protein sequence ID" value="MFL2028991.1"/>
    <property type="molecule type" value="Genomic_DNA"/>
</dbReference>
<accession>A0ABW8UAU7</accession>
<keyword evidence="3" id="KW-1185">Reference proteome</keyword>
<feature type="compositionally biased region" description="Low complexity" evidence="1">
    <location>
        <begin position="15"/>
        <end position="25"/>
    </location>
</feature>
<gene>
    <name evidence="2" type="ORF">ACEN34_05100</name>
</gene>
<evidence type="ECO:0000313" key="2">
    <source>
        <dbReference type="EMBL" id="MFL2028991.1"/>
    </source>
</evidence>
<reference evidence="2 3" key="1">
    <citation type="submission" date="2024-08" db="EMBL/GenBank/DDBJ databases">
        <authorList>
            <person name="Arias E."/>
        </authorList>
    </citation>
    <scope>NUCLEOTIDE SEQUENCE [LARGE SCALE GENOMIC DNA]</scope>
    <source>
        <strain evidence="2 3">FAM 25317</strain>
    </source>
</reference>
<dbReference type="Proteomes" id="UP001625389">
    <property type="component" value="Unassembled WGS sequence"/>
</dbReference>
<organism evidence="2 3">
    <name type="scientific">Loigolactobacillus zhaoyuanensis</name>
    <dbReference type="NCBI Taxonomy" id="2486017"/>
    <lineage>
        <taxon>Bacteria</taxon>
        <taxon>Bacillati</taxon>
        <taxon>Bacillota</taxon>
        <taxon>Bacilli</taxon>
        <taxon>Lactobacillales</taxon>
        <taxon>Lactobacillaceae</taxon>
        <taxon>Loigolactobacillus</taxon>
    </lineage>
</organism>
<sequence length="110" mass="12250">MGFFKRLFDKRSEVPTTTDTPTTATQNIDTEQWVTVEKFIPSNDPVENKLISVLMAAIAAGDNQKSHFSIKNIQKLNPKFKLVSLLATSIAAGDAPEKKFIVKSIQRKVD</sequence>
<protein>
    <submittedName>
        <fullName evidence="2">Uncharacterized protein</fullName>
    </submittedName>
</protein>
<name>A0ABW8UAU7_9LACO</name>
<feature type="compositionally biased region" description="Basic and acidic residues" evidence="1">
    <location>
        <begin position="1"/>
        <end position="13"/>
    </location>
</feature>
<comment type="caution">
    <text evidence="2">The sequence shown here is derived from an EMBL/GenBank/DDBJ whole genome shotgun (WGS) entry which is preliminary data.</text>
</comment>
<evidence type="ECO:0000313" key="3">
    <source>
        <dbReference type="Proteomes" id="UP001625389"/>
    </source>
</evidence>
<evidence type="ECO:0000256" key="1">
    <source>
        <dbReference type="SAM" id="MobiDB-lite"/>
    </source>
</evidence>
<dbReference type="RefSeq" id="WP_125550159.1">
    <property type="nucleotide sequence ID" value="NZ_JBGQPK010000014.1"/>
</dbReference>